<comment type="caution">
    <text evidence="2">The sequence shown here is derived from an EMBL/GenBank/DDBJ whole genome shotgun (WGS) entry which is preliminary data.</text>
</comment>
<evidence type="ECO:0000256" key="1">
    <source>
        <dbReference type="SAM" id="MobiDB-lite"/>
    </source>
</evidence>
<feature type="region of interest" description="Disordered" evidence="1">
    <location>
        <begin position="1"/>
        <end position="55"/>
    </location>
</feature>
<organism evidence="2 3">
    <name type="scientific">Daphnia galeata</name>
    <dbReference type="NCBI Taxonomy" id="27404"/>
    <lineage>
        <taxon>Eukaryota</taxon>
        <taxon>Metazoa</taxon>
        <taxon>Ecdysozoa</taxon>
        <taxon>Arthropoda</taxon>
        <taxon>Crustacea</taxon>
        <taxon>Branchiopoda</taxon>
        <taxon>Diplostraca</taxon>
        <taxon>Cladocera</taxon>
        <taxon>Anomopoda</taxon>
        <taxon>Daphniidae</taxon>
        <taxon>Daphnia</taxon>
    </lineage>
</organism>
<gene>
    <name evidence="2" type="ORF">DGAL_LOCUS2195</name>
</gene>
<dbReference type="Proteomes" id="UP000789390">
    <property type="component" value="Unassembled WGS sequence"/>
</dbReference>
<protein>
    <submittedName>
        <fullName evidence="2">Uncharacterized protein</fullName>
    </submittedName>
</protein>
<reference evidence="2" key="1">
    <citation type="submission" date="2021-11" db="EMBL/GenBank/DDBJ databases">
        <authorList>
            <person name="Schell T."/>
        </authorList>
    </citation>
    <scope>NUCLEOTIDE SEQUENCE</scope>
    <source>
        <strain evidence="2">M5</strain>
    </source>
</reference>
<dbReference type="EMBL" id="CAKKLH010000030">
    <property type="protein sequence ID" value="CAH0100022.1"/>
    <property type="molecule type" value="Genomic_DNA"/>
</dbReference>
<proteinExistence type="predicted"/>
<keyword evidence="3" id="KW-1185">Reference proteome</keyword>
<accession>A0A8J2RNZ2</accession>
<dbReference type="AlphaFoldDB" id="A0A8J2RNZ2"/>
<sequence>MDIFDSMIGNQHHHTMSPPSPTSDSSCVSSLQPTVSAASAQNNNLSSNQQPSPRHFPVLKIVEPGDPPLRQLTNVSPVASTNGSKVSYSNQFVLLFYF</sequence>
<name>A0A8J2RNZ2_9CRUS</name>
<evidence type="ECO:0000313" key="2">
    <source>
        <dbReference type="EMBL" id="CAH0100022.1"/>
    </source>
</evidence>
<evidence type="ECO:0000313" key="3">
    <source>
        <dbReference type="Proteomes" id="UP000789390"/>
    </source>
</evidence>
<feature type="compositionally biased region" description="Low complexity" evidence="1">
    <location>
        <begin position="22"/>
        <end position="50"/>
    </location>
</feature>